<dbReference type="EMBL" id="JACLAU010000053">
    <property type="protein sequence ID" value="MBC2653518.1"/>
    <property type="molecule type" value="Genomic_DNA"/>
</dbReference>
<evidence type="ECO:0000259" key="2">
    <source>
        <dbReference type="Pfam" id="PF00561"/>
    </source>
</evidence>
<comment type="caution">
    <text evidence="3">The sequence shown here is derived from an EMBL/GenBank/DDBJ whole genome shotgun (WGS) entry which is preliminary data.</text>
</comment>
<dbReference type="RefSeq" id="WP_214647895.1">
    <property type="nucleotide sequence ID" value="NZ_JACLAU010000053.1"/>
</dbReference>
<name>A0A7X1FAP6_9SPHN</name>
<evidence type="ECO:0000313" key="3">
    <source>
        <dbReference type="EMBL" id="MBC2653518.1"/>
    </source>
</evidence>
<dbReference type="PANTHER" id="PTHR43798">
    <property type="entry name" value="MONOACYLGLYCEROL LIPASE"/>
    <property type="match status" value="1"/>
</dbReference>
<dbReference type="Gene3D" id="3.40.50.1820">
    <property type="entry name" value="alpha/beta hydrolase"/>
    <property type="match status" value="1"/>
</dbReference>
<evidence type="ECO:0000313" key="4">
    <source>
        <dbReference type="Proteomes" id="UP000520156"/>
    </source>
</evidence>
<dbReference type="InterPro" id="IPR000073">
    <property type="entry name" value="AB_hydrolase_1"/>
</dbReference>
<keyword evidence="1 3" id="KW-0378">Hydrolase</keyword>
<dbReference type="PRINTS" id="PR00111">
    <property type="entry name" value="ABHYDROLASE"/>
</dbReference>
<sequence length="256" mass="27677">MTIAENAIYYEDYGAGPALIFAHGVGGNHASWHKQVDAFADRYRVIVFDHRGFGNSDDRGKVGQSRYVPDLAGMMDALGIARAFLVGQSMGGGTCANFTCTYPERVIGLVIANSLIGLEVNEPLQSEIKSRLDQATDLSQAERVLGPRIRRDDPASERLYLQIASFNDVTFQTLRGQMPRWKPAMLAATGVPVRFIAGQDDVLFPPASISAVHTLVPGSTYTAIPGSGHSAYFEDAQAFNAALADFLTSCDDADVR</sequence>
<feature type="domain" description="AB hydrolase-1" evidence="2">
    <location>
        <begin position="17"/>
        <end position="120"/>
    </location>
</feature>
<protein>
    <submittedName>
        <fullName evidence="3">Alpha/beta hydrolase</fullName>
    </submittedName>
</protein>
<gene>
    <name evidence="3" type="ORF">H7F49_17695</name>
</gene>
<dbReference type="InterPro" id="IPR050266">
    <property type="entry name" value="AB_hydrolase_sf"/>
</dbReference>
<reference evidence="3 4" key="1">
    <citation type="submission" date="2020-08" db="EMBL/GenBank/DDBJ databases">
        <title>The genome sequence of Novosphingobium flavum 4Y4.</title>
        <authorList>
            <person name="Liu Y."/>
        </authorList>
    </citation>
    <scope>NUCLEOTIDE SEQUENCE [LARGE SCALE GENOMIC DNA]</scope>
    <source>
        <strain evidence="3 4">4Y4</strain>
    </source>
</reference>
<dbReference type="PANTHER" id="PTHR43798:SF31">
    <property type="entry name" value="AB HYDROLASE SUPERFAMILY PROTEIN YCLE"/>
    <property type="match status" value="1"/>
</dbReference>
<dbReference type="Proteomes" id="UP000520156">
    <property type="component" value="Unassembled WGS sequence"/>
</dbReference>
<organism evidence="3 4">
    <name type="scientific">Novosphingobium aerophilum</name>
    <dbReference type="NCBI Taxonomy" id="2839843"/>
    <lineage>
        <taxon>Bacteria</taxon>
        <taxon>Pseudomonadati</taxon>
        <taxon>Pseudomonadota</taxon>
        <taxon>Alphaproteobacteria</taxon>
        <taxon>Sphingomonadales</taxon>
        <taxon>Sphingomonadaceae</taxon>
        <taxon>Novosphingobium</taxon>
    </lineage>
</organism>
<accession>A0A7X1FAP6</accession>
<dbReference type="AlphaFoldDB" id="A0A7X1FAP6"/>
<evidence type="ECO:0000256" key="1">
    <source>
        <dbReference type="ARBA" id="ARBA00022801"/>
    </source>
</evidence>
<proteinExistence type="predicted"/>
<dbReference type="GO" id="GO:0016020">
    <property type="term" value="C:membrane"/>
    <property type="evidence" value="ECO:0007669"/>
    <property type="project" value="TreeGrafter"/>
</dbReference>
<dbReference type="InterPro" id="IPR029058">
    <property type="entry name" value="AB_hydrolase_fold"/>
</dbReference>
<dbReference type="GO" id="GO:0016787">
    <property type="term" value="F:hydrolase activity"/>
    <property type="evidence" value="ECO:0007669"/>
    <property type="project" value="UniProtKB-KW"/>
</dbReference>
<dbReference type="SUPFAM" id="SSF53474">
    <property type="entry name" value="alpha/beta-Hydrolases"/>
    <property type="match status" value="1"/>
</dbReference>
<dbReference type="Pfam" id="PF00561">
    <property type="entry name" value="Abhydrolase_1"/>
    <property type="match status" value="1"/>
</dbReference>
<keyword evidence="4" id="KW-1185">Reference proteome</keyword>